<evidence type="ECO:0000256" key="10">
    <source>
        <dbReference type="PIRSR" id="PIRSR000077-4"/>
    </source>
</evidence>
<evidence type="ECO:0000256" key="8">
    <source>
        <dbReference type="PIRNR" id="PIRNR000077"/>
    </source>
</evidence>
<feature type="domain" description="Thioredoxin" evidence="11">
    <location>
        <begin position="1"/>
        <end position="105"/>
    </location>
</feature>
<dbReference type="Proteomes" id="UP000255101">
    <property type="component" value="Unassembled WGS sequence"/>
</dbReference>
<evidence type="ECO:0000313" key="14">
    <source>
        <dbReference type="Proteomes" id="UP000070326"/>
    </source>
</evidence>
<keyword evidence="6 10" id="KW-0676">Redox-active center</keyword>
<dbReference type="EMBL" id="LSQZ01000085">
    <property type="protein sequence ID" value="KXI10905.1"/>
    <property type="molecule type" value="Genomic_DNA"/>
</dbReference>
<dbReference type="InterPro" id="IPR005746">
    <property type="entry name" value="Thioredoxin"/>
</dbReference>
<feature type="site" description="Contributes to redox potential value" evidence="9">
    <location>
        <position position="32"/>
    </location>
</feature>
<dbReference type="AlphaFoldDB" id="A0A135YNA5"/>
<organism evidence="12 14">
    <name type="scientific">Peptostreptococcus anaerobius</name>
    <dbReference type="NCBI Taxonomy" id="1261"/>
    <lineage>
        <taxon>Bacteria</taxon>
        <taxon>Bacillati</taxon>
        <taxon>Bacillota</taxon>
        <taxon>Clostridia</taxon>
        <taxon>Peptostreptococcales</taxon>
        <taxon>Peptostreptococcaceae</taxon>
        <taxon>Peptostreptococcus</taxon>
    </lineage>
</organism>
<dbReference type="InterPro" id="IPR017937">
    <property type="entry name" value="Thioredoxin_CS"/>
</dbReference>
<dbReference type="InterPro" id="IPR036249">
    <property type="entry name" value="Thioredoxin-like_sf"/>
</dbReference>
<proteinExistence type="inferred from homology"/>
<evidence type="ECO:0000256" key="5">
    <source>
        <dbReference type="ARBA" id="ARBA00023157"/>
    </source>
</evidence>
<dbReference type="EMBL" id="UGTB01000004">
    <property type="protein sequence ID" value="SUB60958.1"/>
    <property type="molecule type" value="Genomic_DNA"/>
</dbReference>
<dbReference type="RefSeq" id="WP_002844672.1">
    <property type="nucleotide sequence ID" value="NZ_CAMPYD010000007.1"/>
</dbReference>
<dbReference type="GeneID" id="79843623"/>
<dbReference type="STRING" id="1261.HMPREF3195_01647"/>
<gene>
    <name evidence="13" type="primary">trxA_1</name>
    <name evidence="12" type="ORF">HMPREF3195_01647</name>
    <name evidence="13" type="ORF">NCTC11460_00874</name>
</gene>
<dbReference type="SUPFAM" id="SSF52833">
    <property type="entry name" value="Thioredoxin-like"/>
    <property type="match status" value="1"/>
</dbReference>
<evidence type="ECO:0000313" key="13">
    <source>
        <dbReference type="EMBL" id="SUB60958.1"/>
    </source>
</evidence>
<feature type="active site" description="Nucleophile" evidence="9">
    <location>
        <position position="30"/>
    </location>
</feature>
<evidence type="ECO:0000256" key="6">
    <source>
        <dbReference type="ARBA" id="ARBA00023284"/>
    </source>
</evidence>
<keyword evidence="3" id="KW-0813">Transport</keyword>
<evidence type="ECO:0000313" key="12">
    <source>
        <dbReference type="EMBL" id="KXI10905.1"/>
    </source>
</evidence>
<dbReference type="Pfam" id="PF00085">
    <property type="entry name" value="Thioredoxin"/>
    <property type="match status" value="1"/>
</dbReference>
<accession>A0A135YNA5</accession>
<dbReference type="PIRSF" id="PIRSF000077">
    <property type="entry name" value="Thioredoxin"/>
    <property type="match status" value="1"/>
</dbReference>
<evidence type="ECO:0000256" key="9">
    <source>
        <dbReference type="PIRSR" id="PIRSR000077-1"/>
    </source>
</evidence>
<dbReference type="CDD" id="cd02947">
    <property type="entry name" value="TRX_family"/>
    <property type="match status" value="1"/>
</dbReference>
<dbReference type="PRINTS" id="PR00421">
    <property type="entry name" value="THIOREDOXIN"/>
</dbReference>
<reference evidence="13 15" key="2">
    <citation type="submission" date="2018-06" db="EMBL/GenBank/DDBJ databases">
        <authorList>
            <consortium name="Pathogen Informatics"/>
            <person name="Doyle S."/>
        </authorList>
    </citation>
    <scope>NUCLEOTIDE SEQUENCE [LARGE SCALE GENOMIC DNA]</scope>
    <source>
        <strain evidence="13 15">NCTC11460</strain>
    </source>
</reference>
<protein>
    <recommendedName>
        <fullName evidence="2 7">Thioredoxin</fullName>
    </recommendedName>
</protein>
<reference evidence="12 14" key="1">
    <citation type="submission" date="2016-02" db="EMBL/GenBank/DDBJ databases">
        <authorList>
            <person name="Wen L."/>
            <person name="He K."/>
            <person name="Yang H."/>
        </authorList>
    </citation>
    <scope>NUCLEOTIDE SEQUENCE [LARGE SCALE GENOMIC DNA]</scope>
    <source>
        <strain evidence="12 14">MJR8628A</strain>
    </source>
</reference>
<dbReference type="PANTHER" id="PTHR45663">
    <property type="entry name" value="GEO12009P1"/>
    <property type="match status" value="1"/>
</dbReference>
<dbReference type="PROSITE" id="PS51352">
    <property type="entry name" value="THIOREDOXIN_2"/>
    <property type="match status" value="1"/>
</dbReference>
<evidence type="ECO:0000259" key="11">
    <source>
        <dbReference type="PROSITE" id="PS51352"/>
    </source>
</evidence>
<dbReference type="GO" id="GO:0015035">
    <property type="term" value="F:protein-disulfide reductase activity"/>
    <property type="evidence" value="ECO:0007669"/>
    <property type="project" value="UniProtKB-UniRule"/>
</dbReference>
<comment type="similarity">
    <text evidence="1 8">Belongs to the thioredoxin family.</text>
</comment>
<evidence type="ECO:0000256" key="4">
    <source>
        <dbReference type="ARBA" id="ARBA00022982"/>
    </source>
</evidence>
<dbReference type="Gene3D" id="3.40.30.10">
    <property type="entry name" value="Glutaredoxin"/>
    <property type="match status" value="1"/>
</dbReference>
<evidence type="ECO:0000256" key="2">
    <source>
        <dbReference type="ARBA" id="ARBA00020570"/>
    </source>
</evidence>
<dbReference type="eggNOG" id="COG3118">
    <property type="taxonomic scope" value="Bacteria"/>
</dbReference>
<dbReference type="GO" id="GO:0005737">
    <property type="term" value="C:cytoplasm"/>
    <property type="evidence" value="ECO:0007669"/>
    <property type="project" value="TreeGrafter"/>
</dbReference>
<dbReference type="InterPro" id="IPR013766">
    <property type="entry name" value="Thioredoxin_domain"/>
</dbReference>
<evidence type="ECO:0000313" key="15">
    <source>
        <dbReference type="Proteomes" id="UP000255101"/>
    </source>
</evidence>
<dbReference type="FunFam" id="3.40.30.10:FF:000001">
    <property type="entry name" value="Thioredoxin"/>
    <property type="match status" value="1"/>
</dbReference>
<evidence type="ECO:0000256" key="7">
    <source>
        <dbReference type="NCBIfam" id="TIGR01068"/>
    </source>
</evidence>
<evidence type="ECO:0000256" key="1">
    <source>
        <dbReference type="ARBA" id="ARBA00008987"/>
    </source>
</evidence>
<keyword evidence="5 10" id="KW-1015">Disulfide bond</keyword>
<dbReference type="PROSITE" id="PS00194">
    <property type="entry name" value="THIOREDOXIN_1"/>
    <property type="match status" value="1"/>
</dbReference>
<feature type="site" description="Deprotonates C-terminal active site Cys" evidence="9">
    <location>
        <position position="24"/>
    </location>
</feature>
<dbReference type="PATRIC" id="fig|1261.3.peg.1561"/>
<feature type="disulfide bond" description="Redox-active" evidence="10">
    <location>
        <begin position="30"/>
        <end position="33"/>
    </location>
</feature>
<sequence length="105" mass="11469">MAKVINGSEFVQNVKEAKGLAVVDFFATWCGPCNMLGPVFADVAEANKDAAYFAKVDIDQAMEVAQEYGVNTVPTVIFFKDGVEVSREIGFMPKEKIEANLNAMK</sequence>
<feature type="site" description="Contributes to redox potential value" evidence="9">
    <location>
        <position position="31"/>
    </location>
</feature>
<keyword evidence="4" id="KW-0249">Electron transport</keyword>
<feature type="active site" description="Nucleophile" evidence="9">
    <location>
        <position position="33"/>
    </location>
</feature>
<dbReference type="NCBIfam" id="TIGR01068">
    <property type="entry name" value="thioredoxin"/>
    <property type="match status" value="1"/>
</dbReference>
<name>A0A135YNA5_9FIRM</name>
<dbReference type="Proteomes" id="UP000070326">
    <property type="component" value="Unassembled WGS sequence"/>
</dbReference>
<dbReference type="PANTHER" id="PTHR45663:SF11">
    <property type="entry name" value="GEO12009P1"/>
    <property type="match status" value="1"/>
</dbReference>
<evidence type="ECO:0000256" key="3">
    <source>
        <dbReference type="ARBA" id="ARBA00022448"/>
    </source>
</evidence>